<name>A0A0W0F807_MONRR</name>
<gene>
    <name evidence="2" type="ORF">WG66_15140</name>
</gene>
<evidence type="ECO:0000313" key="3">
    <source>
        <dbReference type="Proteomes" id="UP000054988"/>
    </source>
</evidence>
<comment type="caution">
    <text evidence="2">The sequence shown here is derived from an EMBL/GenBank/DDBJ whole genome shotgun (WGS) entry which is preliminary data.</text>
</comment>
<evidence type="ECO:0008006" key="4">
    <source>
        <dbReference type="Google" id="ProtNLM"/>
    </source>
</evidence>
<reference evidence="2 3" key="1">
    <citation type="submission" date="2015-12" db="EMBL/GenBank/DDBJ databases">
        <title>Draft genome sequence of Moniliophthora roreri, the causal agent of frosty pod rot of cacao.</title>
        <authorList>
            <person name="Aime M.C."/>
            <person name="Diaz-Valderrama J.R."/>
            <person name="Kijpornyongpan T."/>
            <person name="Phillips-Mora W."/>
        </authorList>
    </citation>
    <scope>NUCLEOTIDE SEQUENCE [LARGE SCALE GENOMIC DNA]</scope>
    <source>
        <strain evidence="2 3">MCA 2952</strain>
    </source>
</reference>
<protein>
    <recommendedName>
        <fullName evidence="4">Camp independent regulatory protein</fullName>
    </recommendedName>
</protein>
<dbReference type="PANTHER" id="PTHR28027:SF2">
    <property type="entry name" value="TRANSCRIPTIONAL REGULATOR MIT1"/>
    <property type="match status" value="1"/>
</dbReference>
<feature type="region of interest" description="Disordered" evidence="1">
    <location>
        <begin position="96"/>
        <end position="141"/>
    </location>
</feature>
<dbReference type="Proteomes" id="UP000054988">
    <property type="component" value="Unassembled WGS sequence"/>
</dbReference>
<dbReference type="GO" id="GO:0003677">
    <property type="term" value="F:DNA binding"/>
    <property type="evidence" value="ECO:0007669"/>
    <property type="project" value="TreeGrafter"/>
</dbReference>
<feature type="compositionally biased region" description="Low complexity" evidence="1">
    <location>
        <begin position="298"/>
        <end position="307"/>
    </location>
</feature>
<dbReference type="eggNOG" id="KOG4476">
    <property type="taxonomic scope" value="Eukaryota"/>
</dbReference>
<feature type="compositionally biased region" description="Polar residues" evidence="1">
    <location>
        <begin position="116"/>
        <end position="137"/>
    </location>
</feature>
<dbReference type="InterPro" id="IPR018608">
    <property type="entry name" value="Gti1/Pac2"/>
</dbReference>
<feature type="region of interest" description="Disordered" evidence="1">
    <location>
        <begin position="204"/>
        <end position="256"/>
    </location>
</feature>
<feature type="compositionally biased region" description="Low complexity" evidence="1">
    <location>
        <begin position="333"/>
        <end position="344"/>
    </location>
</feature>
<sequence length="492" mass="54331">MTSTSTSPDVPPFHGYVETTVNALRLIHAARQGVIPRITRRLNDTERRSMIKSGAVFIFSVEESGIKRWTDGLLWSPSRIVGNFLVYREINERASSRSGSHKKTYAGDDSRALSIHRNSPGSPAGYKTSSTSGSDQGTFKPGGLIKKTITVTIEGSDLHLISYYTSEDIRSGRLKRPSSRPDIMGLYMPPHIFRLTNFRVPPKVEIGPDGKPRLVSEPEDDTPECKIEEQTYPSPTHSHSSTSSVDNSFPGNQLYPLHHTTGSSIGYLRNTVPDRWQGGIDALRAPTPLRQEGTWPMSSGSNHSSHSVSRRDTSLSTDSWSTLHSHPARWQNDSYDSSVPSSDSTLERSRIRSSNHPYQNAAALRDHETLPSFGHRYSVSRSNRDVGSQRLPWPMHGDTSSGDKDSGRTLNSSSRSSYASNSSLPFASENFSYPTGWGSSEATSNLDVAPQAPFSPQPTLQNYNSTYSSGSARETSYEILNMVGYNRSSFLF</sequence>
<feature type="region of interest" description="Disordered" evidence="1">
    <location>
        <begin position="290"/>
        <end position="422"/>
    </location>
</feature>
<proteinExistence type="predicted"/>
<feature type="compositionally biased region" description="Low complexity" evidence="1">
    <location>
        <begin position="412"/>
        <end position="422"/>
    </location>
</feature>
<evidence type="ECO:0000313" key="2">
    <source>
        <dbReference type="EMBL" id="KTB32290.1"/>
    </source>
</evidence>
<feature type="compositionally biased region" description="Low complexity" evidence="1">
    <location>
        <begin position="233"/>
        <end position="244"/>
    </location>
</feature>
<dbReference type="EMBL" id="LATX01002242">
    <property type="protein sequence ID" value="KTB32290.1"/>
    <property type="molecule type" value="Genomic_DNA"/>
</dbReference>
<dbReference type="Pfam" id="PF09729">
    <property type="entry name" value="Gti1_Pac2"/>
    <property type="match status" value="1"/>
</dbReference>
<feature type="compositionally biased region" description="Basic and acidic residues" evidence="1">
    <location>
        <begin position="206"/>
        <end position="216"/>
    </location>
</feature>
<accession>A0A0W0F807</accession>
<dbReference type="AlphaFoldDB" id="A0A0W0F807"/>
<dbReference type="PANTHER" id="PTHR28027">
    <property type="entry name" value="TRANSCRIPTIONAL REGULATOR MIT1"/>
    <property type="match status" value="1"/>
</dbReference>
<evidence type="ECO:0000256" key="1">
    <source>
        <dbReference type="SAM" id="MobiDB-lite"/>
    </source>
</evidence>
<organism evidence="2 3">
    <name type="scientific">Moniliophthora roreri</name>
    <name type="common">Frosty pod rot fungus</name>
    <name type="synonym">Monilia roreri</name>
    <dbReference type="NCBI Taxonomy" id="221103"/>
    <lineage>
        <taxon>Eukaryota</taxon>
        <taxon>Fungi</taxon>
        <taxon>Dikarya</taxon>
        <taxon>Basidiomycota</taxon>
        <taxon>Agaricomycotina</taxon>
        <taxon>Agaricomycetes</taxon>
        <taxon>Agaricomycetidae</taxon>
        <taxon>Agaricales</taxon>
        <taxon>Marasmiineae</taxon>
        <taxon>Marasmiaceae</taxon>
        <taxon>Moniliophthora</taxon>
    </lineage>
</organism>
<feature type="compositionally biased region" description="Low complexity" evidence="1">
    <location>
        <begin position="314"/>
        <end position="325"/>
    </location>
</feature>